<reference evidence="3 4" key="1">
    <citation type="submission" date="2018-08" db="EMBL/GenBank/DDBJ databases">
        <title>A genome reference for cultivated species of the human gut microbiota.</title>
        <authorList>
            <person name="Zou Y."/>
            <person name="Xue W."/>
            <person name="Luo G."/>
        </authorList>
    </citation>
    <scope>NUCLEOTIDE SEQUENCE [LARGE SCALE GENOMIC DNA]</scope>
    <source>
        <strain evidence="3 4">AF48-16</strain>
    </source>
</reference>
<feature type="region of interest" description="Disordered" evidence="2">
    <location>
        <begin position="1"/>
        <end position="57"/>
    </location>
</feature>
<dbReference type="Proteomes" id="UP000286288">
    <property type="component" value="Unassembled WGS sequence"/>
</dbReference>
<feature type="coiled-coil region" evidence="1">
    <location>
        <begin position="74"/>
        <end position="108"/>
    </location>
</feature>
<evidence type="ECO:0000256" key="2">
    <source>
        <dbReference type="SAM" id="MobiDB-lite"/>
    </source>
</evidence>
<dbReference type="EMBL" id="QRMZ01000040">
    <property type="protein sequence ID" value="RHK02820.1"/>
    <property type="molecule type" value="Genomic_DNA"/>
</dbReference>
<protein>
    <submittedName>
        <fullName evidence="3">Uncharacterized protein</fullName>
    </submittedName>
</protein>
<comment type="caution">
    <text evidence="3">The sequence shown here is derived from an EMBL/GenBank/DDBJ whole genome shotgun (WGS) entry which is preliminary data.</text>
</comment>
<name>A0A415ELD4_ENTCA</name>
<keyword evidence="1" id="KW-0175">Coiled coil</keyword>
<gene>
    <name evidence="3" type="ORF">DW084_17710</name>
</gene>
<evidence type="ECO:0000256" key="1">
    <source>
        <dbReference type="SAM" id="Coils"/>
    </source>
</evidence>
<evidence type="ECO:0000313" key="4">
    <source>
        <dbReference type="Proteomes" id="UP000286288"/>
    </source>
</evidence>
<organism evidence="3 4">
    <name type="scientific">Enterococcus casseliflavus</name>
    <name type="common">Enterococcus flavescens</name>
    <dbReference type="NCBI Taxonomy" id="37734"/>
    <lineage>
        <taxon>Bacteria</taxon>
        <taxon>Bacillati</taxon>
        <taxon>Bacillota</taxon>
        <taxon>Bacilli</taxon>
        <taxon>Lactobacillales</taxon>
        <taxon>Enterococcaceae</taxon>
        <taxon>Enterococcus</taxon>
    </lineage>
</organism>
<sequence>MTKETQTNPEESQLLEQEPTLEVQTEGANEVEENVSTNATDLVNDGPLVEDSGNVVDDSFDSAKEETDYEDDYYAVKAQDHQRIESLIEQAENELADLKLRKSIMEADFSGLLAHYRQLILTDQDISVIAKKTLLEYYAYEFLKPLKTIHLTATDNYDTWKTKHFNVRFRLTETKELEFSFKLNPVNSTYQSNYLPLLTINSNSQSVVVNDEQILHLISQWHAENIFSVNQLSLFNYDVNLVLAHLKELGFTVSPSLIDNTQTLAVDMETDFAVAAEVLDQIFIITMENQQYDFITENKGEILVLLDKNQRLSIHLYTESTLLTIDSDQWKRSLLDFFTSYPFLVPLVVEGEE</sequence>
<feature type="compositionally biased region" description="Polar residues" evidence="2">
    <location>
        <begin position="1"/>
        <end position="15"/>
    </location>
</feature>
<evidence type="ECO:0000313" key="3">
    <source>
        <dbReference type="EMBL" id="RHK02820.1"/>
    </source>
</evidence>
<dbReference type="AlphaFoldDB" id="A0A415ELD4"/>
<accession>A0A415ELD4</accession>
<proteinExistence type="predicted"/>